<organism evidence="6 7">
    <name type="scientific">Sediminibacillus albus</name>
    <dbReference type="NCBI Taxonomy" id="407036"/>
    <lineage>
        <taxon>Bacteria</taxon>
        <taxon>Bacillati</taxon>
        <taxon>Bacillota</taxon>
        <taxon>Bacilli</taxon>
        <taxon>Bacillales</taxon>
        <taxon>Bacillaceae</taxon>
        <taxon>Sediminibacillus</taxon>
    </lineage>
</organism>
<gene>
    <name evidence="6" type="ORF">SAMN05216243_3534</name>
</gene>
<dbReference type="OrthoDB" id="9802248at2"/>
<evidence type="ECO:0000256" key="3">
    <source>
        <dbReference type="ARBA" id="ARBA00022801"/>
    </source>
</evidence>
<feature type="domain" description="Metallo-beta-lactamase" evidence="5">
    <location>
        <begin position="12"/>
        <end position="189"/>
    </location>
</feature>
<evidence type="ECO:0000256" key="2">
    <source>
        <dbReference type="ARBA" id="ARBA00022723"/>
    </source>
</evidence>
<keyword evidence="3" id="KW-0378">Hydrolase</keyword>
<keyword evidence="7" id="KW-1185">Reference proteome</keyword>
<evidence type="ECO:0000256" key="4">
    <source>
        <dbReference type="ARBA" id="ARBA00022833"/>
    </source>
</evidence>
<dbReference type="EMBL" id="FNFL01000008">
    <property type="protein sequence ID" value="SDK54994.1"/>
    <property type="molecule type" value="Genomic_DNA"/>
</dbReference>
<dbReference type="Gene3D" id="3.60.15.10">
    <property type="entry name" value="Ribonuclease Z/Hydroxyacylglutathione hydrolase-like"/>
    <property type="match status" value="1"/>
</dbReference>
<proteinExistence type="predicted"/>
<dbReference type="PANTHER" id="PTHR46233:SF3">
    <property type="entry name" value="HYDROXYACYLGLUTATHIONE HYDROLASE GLOC"/>
    <property type="match status" value="1"/>
</dbReference>
<evidence type="ECO:0000313" key="6">
    <source>
        <dbReference type="EMBL" id="SDK54994.1"/>
    </source>
</evidence>
<dbReference type="InterPro" id="IPR036866">
    <property type="entry name" value="RibonucZ/Hydroxyglut_hydro"/>
</dbReference>
<evidence type="ECO:0000313" key="7">
    <source>
        <dbReference type="Proteomes" id="UP000198694"/>
    </source>
</evidence>
<dbReference type="Pfam" id="PF00753">
    <property type="entry name" value="Lactamase_B"/>
    <property type="match status" value="1"/>
</dbReference>
<dbReference type="GO" id="GO:0046872">
    <property type="term" value="F:metal ion binding"/>
    <property type="evidence" value="ECO:0007669"/>
    <property type="project" value="UniProtKB-KW"/>
</dbReference>
<dbReference type="SUPFAM" id="SSF56281">
    <property type="entry name" value="Metallo-hydrolase/oxidoreductase"/>
    <property type="match status" value="1"/>
</dbReference>
<keyword evidence="4" id="KW-0862">Zinc</keyword>
<dbReference type="CDD" id="cd06262">
    <property type="entry name" value="metallo-hydrolase-like_MBL-fold"/>
    <property type="match status" value="1"/>
</dbReference>
<sequence>MKIEKMSLGPLGTNCYIVIKEEEALIVDPGGDAQVLIDWLEKKKLKPLAILLTHAHFDHIGAVDEVRNTFQIPVYVHKEESDWLSNPNLNGSALFRMDLITARPADEFFTSGQMEISNFSLEVIETPGHSPGGVSFVFPEDKGVISGDSLFQKGIGRTDLPGGDFDLLMNTIKYKLFTLPDNYTVYPGHGPVTQIGEEKADNDFIK</sequence>
<keyword evidence="2" id="KW-0479">Metal-binding</keyword>
<dbReference type="InterPro" id="IPR001279">
    <property type="entry name" value="Metallo-B-lactamas"/>
</dbReference>
<dbReference type="AlphaFoldDB" id="A0A1G9CUB7"/>
<reference evidence="6 7" key="1">
    <citation type="submission" date="2016-10" db="EMBL/GenBank/DDBJ databases">
        <authorList>
            <person name="de Groot N.N."/>
        </authorList>
    </citation>
    <scope>NUCLEOTIDE SEQUENCE [LARGE SCALE GENOMIC DNA]</scope>
    <source>
        <strain evidence="6 7">CGMCC 1.6502</strain>
    </source>
</reference>
<evidence type="ECO:0000259" key="5">
    <source>
        <dbReference type="SMART" id="SM00849"/>
    </source>
</evidence>
<dbReference type="GO" id="GO:0016787">
    <property type="term" value="F:hydrolase activity"/>
    <property type="evidence" value="ECO:0007669"/>
    <property type="project" value="UniProtKB-KW"/>
</dbReference>
<accession>A0A1G9CUB7</accession>
<dbReference type="RefSeq" id="WP_093217047.1">
    <property type="nucleotide sequence ID" value="NZ_FNFL01000008.1"/>
</dbReference>
<dbReference type="STRING" id="407036.SAMN05216243_3534"/>
<name>A0A1G9CUB7_9BACI</name>
<comment type="cofactor">
    <cofactor evidence="1">
        <name>Zn(2+)</name>
        <dbReference type="ChEBI" id="CHEBI:29105"/>
    </cofactor>
</comment>
<dbReference type="PANTHER" id="PTHR46233">
    <property type="entry name" value="HYDROXYACYLGLUTATHIONE HYDROLASE GLOC"/>
    <property type="match status" value="1"/>
</dbReference>
<dbReference type="SMART" id="SM00849">
    <property type="entry name" value="Lactamase_B"/>
    <property type="match status" value="1"/>
</dbReference>
<dbReference type="InterPro" id="IPR051453">
    <property type="entry name" value="MBL_Glyoxalase_II"/>
</dbReference>
<protein>
    <submittedName>
        <fullName evidence="6">Glyoxylase, beta-lactamase superfamily II</fullName>
    </submittedName>
</protein>
<dbReference type="Proteomes" id="UP000198694">
    <property type="component" value="Unassembled WGS sequence"/>
</dbReference>
<evidence type="ECO:0000256" key="1">
    <source>
        <dbReference type="ARBA" id="ARBA00001947"/>
    </source>
</evidence>